<keyword evidence="1" id="KW-0732">Signal</keyword>
<evidence type="ECO:0000313" key="3">
    <source>
        <dbReference type="Proteomes" id="UP001642487"/>
    </source>
</evidence>
<dbReference type="EMBL" id="OZ021744">
    <property type="protein sequence ID" value="CAK9311187.1"/>
    <property type="molecule type" value="Genomic_DNA"/>
</dbReference>
<protein>
    <recommendedName>
        <fullName evidence="4">Secreted protein</fullName>
    </recommendedName>
</protein>
<name>A0ABP0XTW1_9ROSI</name>
<accession>A0ABP0XTW1</accession>
<keyword evidence="3" id="KW-1185">Reference proteome</keyword>
<sequence length="102" mass="11638">MPQFCGVFLGVQYVVLAVPTTIHHLCSSLVVDPCSATIARQVSSHLLDDMFLTELSNVFSIILVRCYCHILKMRLKSQVHRFMETSIKNIRLHGKYQLFDIA</sequence>
<feature type="chain" id="PRO_5045162221" description="Secreted protein" evidence="1">
    <location>
        <begin position="18"/>
        <end position="102"/>
    </location>
</feature>
<proteinExistence type="predicted"/>
<feature type="signal peptide" evidence="1">
    <location>
        <begin position="1"/>
        <end position="17"/>
    </location>
</feature>
<organism evidence="2 3">
    <name type="scientific">Citrullus colocynthis</name>
    <name type="common">colocynth</name>
    <dbReference type="NCBI Taxonomy" id="252529"/>
    <lineage>
        <taxon>Eukaryota</taxon>
        <taxon>Viridiplantae</taxon>
        <taxon>Streptophyta</taxon>
        <taxon>Embryophyta</taxon>
        <taxon>Tracheophyta</taxon>
        <taxon>Spermatophyta</taxon>
        <taxon>Magnoliopsida</taxon>
        <taxon>eudicotyledons</taxon>
        <taxon>Gunneridae</taxon>
        <taxon>Pentapetalae</taxon>
        <taxon>rosids</taxon>
        <taxon>fabids</taxon>
        <taxon>Cucurbitales</taxon>
        <taxon>Cucurbitaceae</taxon>
        <taxon>Benincaseae</taxon>
        <taxon>Citrullus</taxon>
    </lineage>
</organism>
<dbReference type="Proteomes" id="UP001642487">
    <property type="component" value="Chromosome 10"/>
</dbReference>
<reference evidence="2 3" key="1">
    <citation type="submission" date="2024-03" db="EMBL/GenBank/DDBJ databases">
        <authorList>
            <person name="Gkanogiannis A."/>
            <person name="Becerra Lopez-Lavalle L."/>
        </authorList>
    </citation>
    <scope>NUCLEOTIDE SEQUENCE [LARGE SCALE GENOMIC DNA]</scope>
</reference>
<evidence type="ECO:0000256" key="1">
    <source>
        <dbReference type="SAM" id="SignalP"/>
    </source>
</evidence>
<evidence type="ECO:0000313" key="2">
    <source>
        <dbReference type="EMBL" id="CAK9311187.1"/>
    </source>
</evidence>
<evidence type="ECO:0008006" key="4">
    <source>
        <dbReference type="Google" id="ProtNLM"/>
    </source>
</evidence>
<gene>
    <name evidence="2" type="ORF">CITCOLO1_LOCUS2837</name>
</gene>